<dbReference type="RefSeq" id="WP_279695137.1">
    <property type="nucleotide sequence ID" value="NZ_JAOEEO010000001.1"/>
</dbReference>
<gene>
    <name evidence="1" type="ORF">N7644_09015</name>
</gene>
<proteinExistence type="predicted"/>
<dbReference type="EMBL" id="JAOEEO010000001">
    <property type="protein sequence ID" value="MDH0563827.1"/>
    <property type="molecule type" value="Genomic_DNA"/>
</dbReference>
<evidence type="ECO:0000313" key="1">
    <source>
        <dbReference type="EMBL" id="MDH0563827.1"/>
    </source>
</evidence>
<sequence>MPQYLKMAENIYSKIEVEGKFSTDPQELLDSLFRKLRKELKETDLKLQCQFIEIEDSFKDCIDRKISLDLSLIPHHRNKDEFILWLASLIENVTEGGVKRKPRQFADLPSDIIFEIEVRKLLLNLSKSKTTDDIAAYFNSQEYRDQNN</sequence>
<reference evidence="1" key="1">
    <citation type="submission" date="2022-09" db="EMBL/GenBank/DDBJ databases">
        <title>Intensive care unit water sources are persistently colonized with multi-drug resistant bacteria and are the site of extensive horizontal gene transfer of antibiotic resistance genes.</title>
        <authorList>
            <person name="Diorio-Toth L."/>
        </authorList>
    </citation>
    <scope>NUCLEOTIDE SEQUENCE</scope>
    <source>
        <strain evidence="1">GD04005</strain>
    </source>
</reference>
<dbReference type="Proteomes" id="UP001159329">
    <property type="component" value="Unassembled WGS sequence"/>
</dbReference>
<accession>A0AA42LES9</accession>
<evidence type="ECO:0000313" key="2">
    <source>
        <dbReference type="Proteomes" id="UP001159329"/>
    </source>
</evidence>
<name>A0AA42LES9_9GAMM</name>
<dbReference type="AlphaFoldDB" id="A0AA42LES9"/>
<comment type="caution">
    <text evidence="1">The sequence shown here is derived from an EMBL/GenBank/DDBJ whole genome shotgun (WGS) entry which is preliminary data.</text>
</comment>
<protein>
    <submittedName>
        <fullName evidence="1">Uncharacterized protein</fullName>
    </submittedName>
</protein>
<organism evidence="1 2">
    <name type="scientific">Acinetobacter courvalinii</name>
    <dbReference type="NCBI Taxonomy" id="280147"/>
    <lineage>
        <taxon>Bacteria</taxon>
        <taxon>Pseudomonadati</taxon>
        <taxon>Pseudomonadota</taxon>
        <taxon>Gammaproteobacteria</taxon>
        <taxon>Moraxellales</taxon>
        <taxon>Moraxellaceae</taxon>
        <taxon>Acinetobacter</taxon>
    </lineage>
</organism>